<dbReference type="OrthoDB" id="1740265at2759"/>
<dbReference type="Gene3D" id="3.20.20.80">
    <property type="entry name" value="Glycosidases"/>
    <property type="match status" value="1"/>
</dbReference>
<proteinExistence type="inferred from homology"/>
<dbReference type="GO" id="GO:0033934">
    <property type="term" value="F:glucan 1,4-alpha-maltotriohydrolase activity"/>
    <property type="evidence" value="ECO:0007669"/>
    <property type="project" value="TreeGrafter"/>
</dbReference>
<dbReference type="InterPro" id="IPR006047">
    <property type="entry name" value="GH13_cat_dom"/>
</dbReference>
<dbReference type="InterPro" id="IPR045857">
    <property type="entry name" value="O16G_dom_2"/>
</dbReference>
<dbReference type="SUPFAM" id="SSF51011">
    <property type="entry name" value="Glycosyl hydrolase domain"/>
    <property type="match status" value="1"/>
</dbReference>
<dbReference type="InterPro" id="IPR013780">
    <property type="entry name" value="Glyco_hydro_b"/>
</dbReference>
<feature type="domain" description="Glycosyl hydrolase family 13 catalytic" evidence="5">
    <location>
        <begin position="36"/>
        <end position="451"/>
    </location>
</feature>
<evidence type="ECO:0000256" key="4">
    <source>
        <dbReference type="ARBA" id="ARBA00026248"/>
    </source>
</evidence>
<protein>
    <recommendedName>
        <fullName evidence="5">Glycosyl hydrolase family 13 catalytic domain-containing protein</fullName>
    </recommendedName>
</protein>
<dbReference type="STRING" id="5539.A0A3E2GTF9"/>
<evidence type="ECO:0000313" key="6">
    <source>
        <dbReference type="EMBL" id="RFU24399.1"/>
    </source>
</evidence>
<gene>
    <name evidence="6" type="ORF">B7463_g11941</name>
</gene>
<evidence type="ECO:0000256" key="1">
    <source>
        <dbReference type="ARBA" id="ARBA00008061"/>
    </source>
</evidence>
<dbReference type="GO" id="GO:0005987">
    <property type="term" value="P:sucrose catabolic process"/>
    <property type="evidence" value="ECO:0007669"/>
    <property type="project" value="TreeGrafter"/>
</dbReference>
<dbReference type="EMBL" id="NCSJ02000453">
    <property type="protein sequence ID" value="RFU24399.1"/>
    <property type="molecule type" value="Genomic_DNA"/>
</dbReference>
<keyword evidence="7" id="KW-1185">Reference proteome</keyword>
<comment type="similarity">
    <text evidence="1">Belongs to the glycosyl hydrolase 13 family.</text>
</comment>
<dbReference type="Gene3D" id="2.60.40.1180">
    <property type="entry name" value="Golgi alpha-mannosidase II"/>
    <property type="match status" value="1"/>
</dbReference>
<dbReference type="PANTHER" id="PTHR10357:SF232">
    <property type="entry name" value="GLYCOSYL HYDROLASE FAMILY 13 CATALYTIC DOMAIN-CONTAINING PROTEIN"/>
    <property type="match status" value="1"/>
</dbReference>
<evidence type="ECO:0000313" key="7">
    <source>
        <dbReference type="Proteomes" id="UP000258309"/>
    </source>
</evidence>
<reference evidence="6 7" key="1">
    <citation type="submission" date="2018-05" db="EMBL/GenBank/DDBJ databases">
        <title>Draft genome sequence of Scytalidium lignicola DSM 105466, a ubiquitous saprotrophic fungus.</title>
        <authorList>
            <person name="Buettner E."/>
            <person name="Gebauer A.M."/>
            <person name="Hofrichter M."/>
            <person name="Liers C."/>
            <person name="Kellner H."/>
        </authorList>
    </citation>
    <scope>NUCLEOTIDE SEQUENCE [LARGE SCALE GENOMIC DNA]</scope>
    <source>
        <strain evidence="6 7">DSM 105466</strain>
    </source>
</reference>
<dbReference type="GO" id="GO:0004556">
    <property type="term" value="F:alpha-amylase activity"/>
    <property type="evidence" value="ECO:0007669"/>
    <property type="project" value="TreeGrafter"/>
</dbReference>
<dbReference type="Gene3D" id="3.90.400.10">
    <property type="entry name" value="Oligo-1,6-glucosidase, Domain 2"/>
    <property type="match status" value="1"/>
</dbReference>
<dbReference type="SMART" id="SM00642">
    <property type="entry name" value="Aamy"/>
    <property type="match status" value="1"/>
</dbReference>
<keyword evidence="4" id="KW-0462">Maltose metabolism</keyword>
<evidence type="ECO:0000259" key="5">
    <source>
        <dbReference type="SMART" id="SM00642"/>
    </source>
</evidence>
<keyword evidence="3" id="KW-0326">Glycosidase</keyword>
<feature type="non-terminal residue" evidence="6">
    <location>
        <position position="602"/>
    </location>
</feature>
<dbReference type="FunFam" id="3.90.400.10:FF:000004">
    <property type="entry name" value="Oligo-1,6-glucosidase"/>
    <property type="match status" value="1"/>
</dbReference>
<dbReference type="AlphaFoldDB" id="A0A3E2GTF9"/>
<dbReference type="PANTHER" id="PTHR10357">
    <property type="entry name" value="ALPHA-AMYLASE FAMILY MEMBER"/>
    <property type="match status" value="1"/>
</dbReference>
<sequence>MTPHSPTTVSSPSDPVVLTGGSAHQRAWWKEASVYQIYPASFKDSTGTGVGDLKGITEKIPYIKALGVDVVWLCPIFESPQIDMGYDCSNYQKIDPPYGTIDDVDELMHGLHKEGMKLILDLVVNHTSDQHEWFKKSKSSKENSEYRDWYIWRKPKYDTQGNRMPPNNWQSHFQGSAWTYDEASDEYYLHLFCPEQPDLNWENPAVRAAVHSIMHFWLSRGIDGFRLDVINYISKPQDFPDGDTSIQGWLGSDLYSAGPRLHEYLREIGEILHKYNAFSVGEMPSVMDPKQVIKSVGWDSRELNMIFHFELVSIDHGPQGKFSPRDWKLQELKTITTKWQQFMYANGGWNAMYLENHDQPRSINRFACSCDKHREMSSKMLAIYLACQAGTIFIYEGQELGMTNVPKEWGMEEYKDVDCLNHWNLHKTTSSPDTLSLYRREYQKKSRDNARTLMQWDNSPHAGFTLPTVTPWMSANPNYVNLNAASQIHDPSSPFTFWSSVLQARKKFKDVLVYGDFNMVDEDDGRVVAYVRATTNESSGEKMLVVCNFSAEEVEWKIVDGIIGDEGVKEVVLSNEGKKVDDFSGGSGTVHLEPFGAFVVRL</sequence>
<dbReference type="FunFam" id="3.20.20.80:FF:000064">
    <property type="entry name" value="Oligo-1,6-glucosidase"/>
    <property type="match status" value="1"/>
</dbReference>
<dbReference type="InterPro" id="IPR017853">
    <property type="entry name" value="GH"/>
</dbReference>
<dbReference type="GO" id="GO:0004575">
    <property type="term" value="F:sucrose alpha-glucosidase activity"/>
    <property type="evidence" value="ECO:0007669"/>
    <property type="project" value="TreeGrafter"/>
</dbReference>
<feature type="non-terminal residue" evidence="6">
    <location>
        <position position="1"/>
    </location>
</feature>
<dbReference type="GO" id="GO:0000025">
    <property type="term" value="P:maltose catabolic process"/>
    <property type="evidence" value="ECO:0007669"/>
    <property type="project" value="TreeGrafter"/>
</dbReference>
<name>A0A3E2GTF9_SCYLI</name>
<dbReference type="OMA" id="STYHYWA"/>
<comment type="caution">
    <text evidence="6">The sequence shown here is derived from an EMBL/GenBank/DDBJ whole genome shotgun (WGS) entry which is preliminary data.</text>
</comment>
<evidence type="ECO:0000256" key="2">
    <source>
        <dbReference type="ARBA" id="ARBA00022801"/>
    </source>
</evidence>
<dbReference type="GO" id="GO:0004574">
    <property type="term" value="F:oligo-1,6-glucosidase activity"/>
    <property type="evidence" value="ECO:0007669"/>
    <property type="project" value="TreeGrafter"/>
</dbReference>
<dbReference type="Proteomes" id="UP000258309">
    <property type="component" value="Unassembled WGS sequence"/>
</dbReference>
<dbReference type="SUPFAM" id="SSF51445">
    <property type="entry name" value="(Trans)glycosidases"/>
    <property type="match status" value="1"/>
</dbReference>
<keyword evidence="2" id="KW-0378">Hydrolase</keyword>
<organism evidence="6 7">
    <name type="scientific">Scytalidium lignicola</name>
    <name type="common">Hyphomycete</name>
    <dbReference type="NCBI Taxonomy" id="5539"/>
    <lineage>
        <taxon>Eukaryota</taxon>
        <taxon>Fungi</taxon>
        <taxon>Dikarya</taxon>
        <taxon>Ascomycota</taxon>
        <taxon>Pezizomycotina</taxon>
        <taxon>Leotiomycetes</taxon>
        <taxon>Leotiomycetes incertae sedis</taxon>
        <taxon>Scytalidium</taxon>
    </lineage>
</organism>
<evidence type="ECO:0000256" key="3">
    <source>
        <dbReference type="ARBA" id="ARBA00023295"/>
    </source>
</evidence>
<accession>A0A3E2GTF9</accession>
<dbReference type="CDD" id="cd11333">
    <property type="entry name" value="AmyAc_SI_OligoGlu_DGase"/>
    <property type="match status" value="1"/>
</dbReference>
<dbReference type="Pfam" id="PF00128">
    <property type="entry name" value="Alpha-amylase"/>
    <property type="match status" value="1"/>
</dbReference>